<keyword evidence="3" id="KW-1185">Reference proteome</keyword>
<accession>A0ABD6DMQ0</accession>
<organism evidence="2 3">
    <name type="scientific">Haloarchaeobius litoreus</name>
    <dbReference type="NCBI Taxonomy" id="755306"/>
    <lineage>
        <taxon>Archaea</taxon>
        <taxon>Methanobacteriati</taxon>
        <taxon>Methanobacteriota</taxon>
        <taxon>Stenosarchaea group</taxon>
        <taxon>Halobacteria</taxon>
        <taxon>Halobacteriales</taxon>
        <taxon>Halorubellaceae</taxon>
        <taxon>Haloarchaeobius</taxon>
    </lineage>
</organism>
<feature type="compositionally biased region" description="Acidic residues" evidence="1">
    <location>
        <begin position="223"/>
        <end position="239"/>
    </location>
</feature>
<feature type="compositionally biased region" description="Acidic residues" evidence="1">
    <location>
        <begin position="83"/>
        <end position="130"/>
    </location>
</feature>
<gene>
    <name evidence="2" type="ORF">ACFSBL_13045</name>
</gene>
<feature type="region of interest" description="Disordered" evidence="1">
    <location>
        <begin position="27"/>
        <end position="141"/>
    </location>
</feature>
<feature type="region of interest" description="Disordered" evidence="1">
    <location>
        <begin position="194"/>
        <end position="254"/>
    </location>
</feature>
<sequence length="254" mass="27547">MTVGRSDGQSTGIGVVSAGLSAVYDALGVGREDGDEEGSETTDDDDGGVTYIDETITDTDEGQTDDDPFDDLDPDALSLPAETDADPTEESVADDGDDISWDDVTDDQELAWSDDDDDDWGFDDDGEEETFTFGGESEPETVRVENDSFGLDDVRVDDPDEHYETAHDEFKAVAEELEFSGTVDDLELDALTLGDSTDLPELDDDMETVDLDDLTREEPAEPANDDPDWDPGFDGDGPDMEGFNFGVEESDGWD</sequence>
<proteinExistence type="predicted"/>
<dbReference type="Proteomes" id="UP001597034">
    <property type="component" value="Unassembled WGS sequence"/>
</dbReference>
<dbReference type="AlphaFoldDB" id="A0ABD6DMQ0"/>
<feature type="compositionally biased region" description="Acidic residues" evidence="1">
    <location>
        <begin position="33"/>
        <end position="47"/>
    </location>
</feature>
<protein>
    <submittedName>
        <fullName evidence="2">Uncharacterized protein</fullName>
    </submittedName>
</protein>
<feature type="compositionally biased region" description="Acidic residues" evidence="1">
    <location>
        <begin position="55"/>
        <end position="74"/>
    </location>
</feature>
<dbReference type="RefSeq" id="WP_256401308.1">
    <property type="nucleotide sequence ID" value="NZ_JANHJR010000003.1"/>
</dbReference>
<dbReference type="EMBL" id="JBHUDO010000003">
    <property type="protein sequence ID" value="MFD1646610.1"/>
    <property type="molecule type" value="Genomic_DNA"/>
</dbReference>
<evidence type="ECO:0000313" key="3">
    <source>
        <dbReference type="Proteomes" id="UP001597034"/>
    </source>
</evidence>
<reference evidence="2 3" key="1">
    <citation type="journal article" date="2019" name="Int. J. Syst. Evol. Microbiol.">
        <title>The Global Catalogue of Microorganisms (GCM) 10K type strain sequencing project: providing services to taxonomists for standard genome sequencing and annotation.</title>
        <authorList>
            <consortium name="The Broad Institute Genomics Platform"/>
            <consortium name="The Broad Institute Genome Sequencing Center for Infectious Disease"/>
            <person name="Wu L."/>
            <person name="Ma J."/>
        </authorList>
    </citation>
    <scope>NUCLEOTIDE SEQUENCE [LARGE SCALE GENOMIC DNA]</scope>
    <source>
        <strain evidence="2 3">CGMCC 1.10390</strain>
    </source>
</reference>
<evidence type="ECO:0000256" key="1">
    <source>
        <dbReference type="SAM" id="MobiDB-lite"/>
    </source>
</evidence>
<feature type="compositionally biased region" description="Acidic residues" evidence="1">
    <location>
        <begin position="198"/>
        <end position="212"/>
    </location>
</feature>
<comment type="caution">
    <text evidence="2">The sequence shown here is derived from an EMBL/GenBank/DDBJ whole genome shotgun (WGS) entry which is preliminary data.</text>
</comment>
<name>A0ABD6DMQ0_9EURY</name>
<evidence type="ECO:0000313" key="2">
    <source>
        <dbReference type="EMBL" id="MFD1646610.1"/>
    </source>
</evidence>